<keyword evidence="4" id="KW-1185">Reference proteome</keyword>
<dbReference type="InterPro" id="IPR026511">
    <property type="entry name" value="PTHB1"/>
</dbReference>
<comment type="caution">
    <text evidence="3">The sequence shown here is derived from an EMBL/GenBank/DDBJ whole genome shotgun (WGS) entry which is preliminary data.</text>
</comment>
<dbReference type="PANTHER" id="PTHR20991">
    <property type="entry name" value="PARATHYROID HORMONE-RESPONSIVE B1 GENE"/>
    <property type="match status" value="1"/>
</dbReference>
<dbReference type="InterPro" id="IPR028074">
    <property type="entry name" value="PHTB1_GAE_dom"/>
</dbReference>
<dbReference type="Pfam" id="PF23337">
    <property type="entry name" value="PTHB1_pf"/>
    <property type="match status" value="1"/>
</dbReference>
<feature type="domain" description="PTHB1 GAE" evidence="1">
    <location>
        <begin position="47"/>
        <end position="130"/>
    </location>
</feature>
<dbReference type="EMBL" id="JAPWTJ010000902">
    <property type="protein sequence ID" value="KAJ8974955.1"/>
    <property type="molecule type" value="Genomic_DNA"/>
</dbReference>
<proteinExistence type="predicted"/>
<evidence type="ECO:0000259" key="1">
    <source>
        <dbReference type="Pfam" id="PF14728"/>
    </source>
</evidence>
<evidence type="ECO:0000259" key="2">
    <source>
        <dbReference type="Pfam" id="PF23337"/>
    </source>
</evidence>
<evidence type="ECO:0000313" key="4">
    <source>
        <dbReference type="Proteomes" id="UP001162164"/>
    </source>
</evidence>
<protein>
    <recommendedName>
        <fullName evidence="5">Vitellogenin</fullName>
    </recommendedName>
</protein>
<organism evidence="3 4">
    <name type="scientific">Molorchus minor</name>
    <dbReference type="NCBI Taxonomy" id="1323400"/>
    <lineage>
        <taxon>Eukaryota</taxon>
        <taxon>Metazoa</taxon>
        <taxon>Ecdysozoa</taxon>
        <taxon>Arthropoda</taxon>
        <taxon>Hexapoda</taxon>
        <taxon>Insecta</taxon>
        <taxon>Pterygota</taxon>
        <taxon>Neoptera</taxon>
        <taxon>Endopterygota</taxon>
        <taxon>Coleoptera</taxon>
        <taxon>Polyphaga</taxon>
        <taxon>Cucujiformia</taxon>
        <taxon>Chrysomeloidea</taxon>
        <taxon>Cerambycidae</taxon>
        <taxon>Lamiinae</taxon>
        <taxon>Monochamini</taxon>
        <taxon>Molorchus</taxon>
    </lineage>
</organism>
<gene>
    <name evidence="3" type="ORF">NQ317_016477</name>
</gene>
<evidence type="ECO:0000313" key="3">
    <source>
        <dbReference type="EMBL" id="KAJ8974955.1"/>
    </source>
</evidence>
<reference evidence="3" key="1">
    <citation type="journal article" date="2023" name="Insect Mol. Biol.">
        <title>Genome sequencing provides insights into the evolution of gene families encoding plant cell wall-degrading enzymes in longhorned beetles.</title>
        <authorList>
            <person name="Shin N.R."/>
            <person name="Okamura Y."/>
            <person name="Kirsch R."/>
            <person name="Pauchet Y."/>
        </authorList>
    </citation>
    <scope>NUCLEOTIDE SEQUENCE</scope>
    <source>
        <strain evidence="3">MMC_N1</strain>
    </source>
</reference>
<dbReference type="Pfam" id="PF14728">
    <property type="entry name" value="PTHB1_GAE"/>
    <property type="match status" value="1"/>
</dbReference>
<dbReference type="PANTHER" id="PTHR20991:SF0">
    <property type="entry name" value="PROTEIN PTHB1"/>
    <property type="match status" value="1"/>
</dbReference>
<sequence>MPLITASSSLTYNMKIDSETEKEITVNISVNPNLEPCVFETDLKDIENHRMCAITIDILPQIIFEEVQVAISVHRPLKVIPDVQFYTDLTEKTSFKCYAYLYEVKEVPSLSVDVITTVISNLGIPKVIQKTGILPMKLALEVSQAQKDAEYKITLNINQSSVPLATLFSDKE</sequence>
<dbReference type="Proteomes" id="UP001162164">
    <property type="component" value="Unassembled WGS sequence"/>
</dbReference>
<feature type="domain" description="PTHB1 platform" evidence="2">
    <location>
        <begin position="135"/>
        <end position="170"/>
    </location>
</feature>
<dbReference type="InterPro" id="IPR055362">
    <property type="entry name" value="PTHB1_pf_dom"/>
</dbReference>
<name>A0ABQ9JAJ4_9CUCU</name>
<evidence type="ECO:0008006" key="5">
    <source>
        <dbReference type="Google" id="ProtNLM"/>
    </source>
</evidence>
<accession>A0ABQ9JAJ4</accession>